<dbReference type="EMBL" id="JAADJT010000009">
    <property type="protein sequence ID" value="NGZ86525.1"/>
    <property type="molecule type" value="Genomic_DNA"/>
</dbReference>
<keyword evidence="3" id="KW-0012">Acyltransferase</keyword>
<accession>A0ABX0FPR5</accession>
<evidence type="ECO:0000256" key="1">
    <source>
        <dbReference type="SAM" id="Phobius"/>
    </source>
</evidence>
<dbReference type="PANTHER" id="PTHR23028">
    <property type="entry name" value="ACETYLTRANSFERASE"/>
    <property type="match status" value="1"/>
</dbReference>
<feature type="domain" description="Acyltransferase 3" evidence="2">
    <location>
        <begin position="10"/>
        <end position="335"/>
    </location>
</feature>
<feature type="transmembrane region" description="Helical" evidence="1">
    <location>
        <begin position="324"/>
        <end position="346"/>
    </location>
</feature>
<evidence type="ECO:0000259" key="2">
    <source>
        <dbReference type="Pfam" id="PF01757"/>
    </source>
</evidence>
<feature type="transmembrane region" description="Helical" evidence="1">
    <location>
        <begin position="42"/>
        <end position="66"/>
    </location>
</feature>
<keyword evidence="3" id="KW-0808">Transferase</keyword>
<dbReference type="Proteomes" id="UP000666369">
    <property type="component" value="Unassembled WGS sequence"/>
</dbReference>
<feature type="transmembrane region" description="Helical" evidence="1">
    <location>
        <begin position="185"/>
        <end position="209"/>
    </location>
</feature>
<reference evidence="3 4" key="1">
    <citation type="submission" date="2020-01" db="EMBL/GenBank/DDBJ databases">
        <authorList>
            <person name="Lee S.D."/>
        </authorList>
    </citation>
    <scope>NUCLEOTIDE SEQUENCE [LARGE SCALE GENOMIC DNA]</scope>
    <source>
        <strain evidence="3 4">SAP-35</strain>
    </source>
</reference>
<keyword evidence="1" id="KW-0812">Transmembrane</keyword>
<feature type="transmembrane region" description="Helical" evidence="1">
    <location>
        <begin position="294"/>
        <end position="312"/>
    </location>
</feature>
<dbReference type="InterPro" id="IPR050879">
    <property type="entry name" value="Acyltransferase_3"/>
</dbReference>
<keyword evidence="1" id="KW-1133">Transmembrane helix</keyword>
<sequence>MRSLNLPYNPRIDQLRWLAATIVFLYHFYVEYCGAGGAAFDSVWAGIITEGHTGVGLFFTLSGFLFMQIALAHGQLEYRDFVRNRTLRIVPLFFTIFLLATSIGRDKFQGQDIFYLLATNLGSSPTSVSVVTGAAWCISLEFLFYLVFPFLSRFAIEQGPRYLLKLLVLMMFFKLVSYNENEHSTIMYFSTFVGRFDQFIIGMLAAMLYQQRQVLLRRLSLWLAPLALMLACANSALQAHLAPFNVQPKSIFWISWSMQESLVWACMIVAWVSFPRLLPAWLECMLCHGGKISFSFYLLHMAVIHFMFRAVGPLHISGQPLFDTLLFGVMLYAATWALGTLSYHVVEEPFLNMRRRYGAARNA</sequence>
<comment type="caution">
    <text evidence="3">The sequence shown here is derived from an EMBL/GenBank/DDBJ whole genome shotgun (WGS) entry which is preliminary data.</text>
</comment>
<dbReference type="GO" id="GO:0016746">
    <property type="term" value="F:acyltransferase activity"/>
    <property type="evidence" value="ECO:0007669"/>
    <property type="project" value="UniProtKB-KW"/>
</dbReference>
<reference evidence="4" key="2">
    <citation type="submission" date="2023-07" db="EMBL/GenBank/DDBJ databases">
        <title>Duganella aceri sp. nov., isolated from tree sap.</title>
        <authorList>
            <person name="Kim I.S."/>
        </authorList>
    </citation>
    <scope>NUCLEOTIDE SEQUENCE [LARGE SCALE GENOMIC DNA]</scope>
    <source>
        <strain evidence="4">SAP-35</strain>
    </source>
</reference>
<feature type="transmembrane region" description="Helical" evidence="1">
    <location>
        <begin position="87"/>
        <end position="105"/>
    </location>
</feature>
<dbReference type="Pfam" id="PF01757">
    <property type="entry name" value="Acyl_transf_3"/>
    <property type="match status" value="1"/>
</dbReference>
<proteinExistence type="predicted"/>
<evidence type="ECO:0000313" key="4">
    <source>
        <dbReference type="Proteomes" id="UP000666369"/>
    </source>
</evidence>
<feature type="transmembrane region" description="Helical" evidence="1">
    <location>
        <begin position="12"/>
        <end position="30"/>
    </location>
</feature>
<dbReference type="InterPro" id="IPR002656">
    <property type="entry name" value="Acyl_transf_3_dom"/>
</dbReference>
<dbReference type="PANTHER" id="PTHR23028:SF53">
    <property type="entry name" value="ACYL_TRANSF_3 DOMAIN-CONTAINING PROTEIN"/>
    <property type="match status" value="1"/>
</dbReference>
<keyword evidence="1" id="KW-0472">Membrane</keyword>
<protein>
    <submittedName>
        <fullName evidence="3">Acyltransferase</fullName>
    </submittedName>
</protein>
<keyword evidence="4" id="KW-1185">Reference proteome</keyword>
<name>A0ABX0FPR5_9BURK</name>
<gene>
    <name evidence="3" type="ORF">GW587_19965</name>
</gene>
<feature type="transmembrane region" description="Helical" evidence="1">
    <location>
        <begin position="262"/>
        <end position="282"/>
    </location>
</feature>
<feature type="transmembrane region" description="Helical" evidence="1">
    <location>
        <begin position="162"/>
        <end position="179"/>
    </location>
</feature>
<dbReference type="RefSeq" id="WP_166106368.1">
    <property type="nucleotide sequence ID" value="NZ_JAADJT010000009.1"/>
</dbReference>
<feature type="transmembrane region" description="Helical" evidence="1">
    <location>
        <begin position="221"/>
        <end position="242"/>
    </location>
</feature>
<evidence type="ECO:0000313" key="3">
    <source>
        <dbReference type="EMBL" id="NGZ86525.1"/>
    </source>
</evidence>
<feature type="transmembrane region" description="Helical" evidence="1">
    <location>
        <begin position="125"/>
        <end position="150"/>
    </location>
</feature>
<organism evidence="3 4">
    <name type="scientific">Duganella aceris</name>
    <dbReference type="NCBI Taxonomy" id="2703883"/>
    <lineage>
        <taxon>Bacteria</taxon>
        <taxon>Pseudomonadati</taxon>
        <taxon>Pseudomonadota</taxon>
        <taxon>Betaproteobacteria</taxon>
        <taxon>Burkholderiales</taxon>
        <taxon>Oxalobacteraceae</taxon>
        <taxon>Telluria group</taxon>
        <taxon>Duganella</taxon>
    </lineage>
</organism>